<protein>
    <submittedName>
        <fullName evidence="2">Predicted protein</fullName>
    </submittedName>
</protein>
<dbReference type="KEGG" id="mpp:MICPUCDRAFT_51284"/>
<dbReference type="SUPFAM" id="SSF48452">
    <property type="entry name" value="TPR-like"/>
    <property type="match status" value="1"/>
</dbReference>
<feature type="region of interest" description="Disordered" evidence="1">
    <location>
        <begin position="149"/>
        <end position="212"/>
    </location>
</feature>
<dbReference type="AlphaFoldDB" id="C1N170"/>
<organism evidence="3">
    <name type="scientific">Micromonas pusilla (strain CCMP1545)</name>
    <name type="common">Picoplanktonic green alga</name>
    <dbReference type="NCBI Taxonomy" id="564608"/>
    <lineage>
        <taxon>Eukaryota</taxon>
        <taxon>Viridiplantae</taxon>
        <taxon>Chlorophyta</taxon>
        <taxon>Mamiellophyceae</taxon>
        <taxon>Mamiellales</taxon>
        <taxon>Mamiellaceae</taxon>
        <taxon>Micromonas</taxon>
    </lineage>
</organism>
<feature type="compositionally biased region" description="Basic and acidic residues" evidence="1">
    <location>
        <begin position="315"/>
        <end position="329"/>
    </location>
</feature>
<accession>C1N170</accession>
<feature type="region of interest" description="Disordered" evidence="1">
    <location>
        <begin position="238"/>
        <end position="362"/>
    </location>
</feature>
<evidence type="ECO:0000313" key="2">
    <source>
        <dbReference type="EMBL" id="EEH54146.1"/>
    </source>
</evidence>
<dbReference type="RefSeq" id="XP_003061516.1">
    <property type="nucleotide sequence ID" value="XM_003061470.1"/>
</dbReference>
<name>C1N170_MICPC</name>
<feature type="compositionally biased region" description="Basic and acidic residues" evidence="1">
    <location>
        <begin position="238"/>
        <end position="261"/>
    </location>
</feature>
<proteinExistence type="predicted"/>
<dbReference type="GeneID" id="9687200"/>
<reference evidence="2 3" key="1">
    <citation type="journal article" date="2009" name="Science">
        <title>Green evolution and dynamic adaptations revealed by genomes of the marine picoeukaryotes Micromonas.</title>
        <authorList>
            <person name="Worden A.Z."/>
            <person name="Lee J.H."/>
            <person name="Mock T."/>
            <person name="Rouze P."/>
            <person name="Simmons M.P."/>
            <person name="Aerts A.L."/>
            <person name="Allen A.E."/>
            <person name="Cuvelier M.L."/>
            <person name="Derelle E."/>
            <person name="Everett M.V."/>
            <person name="Foulon E."/>
            <person name="Grimwood J."/>
            <person name="Gundlach H."/>
            <person name="Henrissat B."/>
            <person name="Napoli C."/>
            <person name="McDonald S.M."/>
            <person name="Parker M.S."/>
            <person name="Rombauts S."/>
            <person name="Salamov A."/>
            <person name="Von Dassow P."/>
            <person name="Badger J.H."/>
            <person name="Coutinho P.M."/>
            <person name="Demir E."/>
            <person name="Dubchak I."/>
            <person name="Gentemann C."/>
            <person name="Eikrem W."/>
            <person name="Gready J.E."/>
            <person name="John U."/>
            <person name="Lanier W."/>
            <person name="Lindquist E.A."/>
            <person name="Lucas S."/>
            <person name="Mayer K.F."/>
            <person name="Moreau H."/>
            <person name="Not F."/>
            <person name="Otillar R."/>
            <person name="Panaud O."/>
            <person name="Pangilinan J."/>
            <person name="Paulsen I."/>
            <person name="Piegu B."/>
            <person name="Poliakov A."/>
            <person name="Robbens S."/>
            <person name="Schmutz J."/>
            <person name="Toulza E."/>
            <person name="Wyss T."/>
            <person name="Zelensky A."/>
            <person name="Zhou K."/>
            <person name="Armbrust E.V."/>
            <person name="Bhattacharya D."/>
            <person name="Goodenough U.W."/>
            <person name="Van de Peer Y."/>
            <person name="Grigoriev I.V."/>
        </authorList>
    </citation>
    <scope>NUCLEOTIDE SEQUENCE [LARGE SCALE GENOMIC DNA]</scope>
    <source>
        <strain evidence="2 3">CCMP1545</strain>
    </source>
</reference>
<keyword evidence="3" id="KW-1185">Reference proteome</keyword>
<dbReference type="OrthoDB" id="10628090at2759"/>
<sequence>MDDDDDPPRDVFDERDVRNLHLWFDASERADPNPTRFTETGAPARATRTLYHDRIASRFRDEDTLMTAGLHALEEKLGPFHPDVAELCAELGRLHAADGNLARALYHDERAWRIYREKLHGARHPVTLAAQETLARTLNAAGNRARGEALMAAARDAREEEEREDGKREDGSAGRRTRDSIATTPPPPGDAPGKENANATTSLRPAAKASTASRAIAIGRARLADDIARAVTVTVAREEGGRGGRTDGRRDHDEVLKERRSPRQRGRMGTSHDRRTPVGARSSPEKPAWRGGGAATTRRRAEMSPDAAPRRRRVYREDYRKPTRAKESTTKPFLCGGVNQTRGSGRAHTPRNANPFAWYPGR</sequence>
<dbReference type="Gene3D" id="1.25.40.10">
    <property type="entry name" value="Tetratricopeptide repeat domain"/>
    <property type="match status" value="1"/>
</dbReference>
<evidence type="ECO:0000313" key="3">
    <source>
        <dbReference type="Proteomes" id="UP000001876"/>
    </source>
</evidence>
<feature type="compositionally biased region" description="Basic and acidic residues" evidence="1">
    <location>
        <begin position="155"/>
        <end position="179"/>
    </location>
</feature>
<evidence type="ECO:0000256" key="1">
    <source>
        <dbReference type="SAM" id="MobiDB-lite"/>
    </source>
</evidence>
<dbReference type="EMBL" id="GG663744">
    <property type="protein sequence ID" value="EEH54146.1"/>
    <property type="molecule type" value="Genomic_DNA"/>
</dbReference>
<dbReference type="Proteomes" id="UP000001876">
    <property type="component" value="Unassembled WGS sequence"/>
</dbReference>
<gene>
    <name evidence="2" type="ORF">MICPUCDRAFT_51284</name>
</gene>
<dbReference type="InterPro" id="IPR011990">
    <property type="entry name" value="TPR-like_helical_dom_sf"/>
</dbReference>